<dbReference type="Gene3D" id="3.30.200.20">
    <property type="entry name" value="Phosphorylase Kinase, domain 1"/>
    <property type="match status" value="1"/>
</dbReference>
<dbReference type="SUPFAM" id="SSF56112">
    <property type="entry name" value="Protein kinase-like (PK-like)"/>
    <property type="match status" value="1"/>
</dbReference>
<dbReference type="PROSITE" id="PS50927">
    <property type="entry name" value="BULB_LECTIN"/>
    <property type="match status" value="1"/>
</dbReference>
<dbReference type="SMART" id="SM00473">
    <property type="entry name" value="PAN_AP"/>
    <property type="match status" value="1"/>
</dbReference>
<dbReference type="InterPro" id="IPR017441">
    <property type="entry name" value="Protein_kinase_ATP_BS"/>
</dbReference>
<dbReference type="GO" id="GO:0007165">
    <property type="term" value="P:signal transduction"/>
    <property type="evidence" value="ECO:0000318"/>
    <property type="project" value="GO_Central"/>
</dbReference>
<evidence type="ECO:0000256" key="16">
    <source>
        <dbReference type="SAM" id="Phobius"/>
    </source>
</evidence>
<dbReference type="InterPro" id="IPR001480">
    <property type="entry name" value="Bulb-type_lectin_dom"/>
</dbReference>
<dbReference type="InterPro" id="IPR024171">
    <property type="entry name" value="SRK-like_kinase"/>
</dbReference>
<feature type="domain" description="Bulb-type lectin" evidence="19">
    <location>
        <begin position="35"/>
        <end position="158"/>
    </location>
</feature>
<dbReference type="InterPro" id="IPR000858">
    <property type="entry name" value="S_locus_glycoprot_dom"/>
</dbReference>
<dbReference type="InterPro" id="IPR000719">
    <property type="entry name" value="Prot_kinase_dom"/>
</dbReference>
<dbReference type="PROSITE" id="PS50948">
    <property type="entry name" value="PAN"/>
    <property type="match status" value="1"/>
</dbReference>
<evidence type="ECO:0000259" key="19">
    <source>
        <dbReference type="PROSITE" id="PS50927"/>
    </source>
</evidence>
<keyword evidence="6 14" id="KW-0547">Nucleotide-binding</keyword>
<evidence type="ECO:0000256" key="3">
    <source>
        <dbReference type="ARBA" id="ARBA00022536"/>
    </source>
</evidence>
<dbReference type="CDD" id="cd01098">
    <property type="entry name" value="PAN_AP_plant"/>
    <property type="match status" value="1"/>
</dbReference>
<dbReference type="GO" id="GO:0051707">
    <property type="term" value="P:response to other organism"/>
    <property type="evidence" value="ECO:0007669"/>
    <property type="project" value="UniProtKB-ARBA"/>
</dbReference>
<dbReference type="PROSITE" id="PS00107">
    <property type="entry name" value="PROTEIN_KINASE_ATP"/>
    <property type="match status" value="1"/>
</dbReference>
<evidence type="ECO:0000256" key="5">
    <source>
        <dbReference type="ARBA" id="ARBA00022729"/>
    </source>
</evidence>
<name>A0A804M9Y3_MAIZE</name>
<dbReference type="EnsemblPlants" id="Zm00001eb069690_T001">
    <property type="protein sequence ID" value="Zm00001eb069690_P001"/>
    <property type="gene ID" value="Zm00001eb069690"/>
</dbReference>
<dbReference type="Pfam" id="PF00954">
    <property type="entry name" value="S_locus_glycop"/>
    <property type="match status" value="1"/>
</dbReference>
<keyword evidence="9" id="KW-1015">Disulfide bond</keyword>
<feature type="transmembrane region" description="Helical" evidence="16">
    <location>
        <begin position="465"/>
        <end position="487"/>
    </location>
</feature>
<dbReference type="SUPFAM" id="SSF51110">
    <property type="entry name" value="alpha-D-mannose-specific plant lectins"/>
    <property type="match status" value="1"/>
</dbReference>
<dbReference type="EC" id="2.7.11.1" evidence="14"/>
<dbReference type="Gene3D" id="2.90.10.10">
    <property type="entry name" value="Bulb-type lectin domain"/>
    <property type="match status" value="1"/>
</dbReference>
<sequence>MRSHHHGYSHRHCHLLVQSSILLFLGTFAAAQAASDILSKGSNLTNGETLVSANGSFTLGFFTRGVPARRYLGIWFTVANSSSDAVCWVANRDLPLGDTSGVLVISDTGSLVLLDGSGRTAWSSNTTAGAASPTVKLLESGNLVLLDGNGGRDDYDVVKLWQSFDHPTNTLLPGAKIGMNLWSGGGWSLTSWRDADDPSTGEFRYAMVRRGGLLPEIVMLDSSDAIKYRTGVWNGRWFSGIPEMNSYSNMFVFHVTVSQSEVSFSYAANAGAPPSLSRVLLNYTAEAVRVVWVPDKRGWANFFTGPREDCDHYNRCGHSGVCNQTAASTAWPCSCVQGFVPVSSSDWDGRDPSGGCRRNVSLDCGDNGTTDGFVRLPGVKLPDTLNSSLDTSITLDECRAKCLANCSCVAYAAADVQGGGDDVSTGCIMWPENLTDLRYVAGGQTLYLRQATPPSGTGRSKKETVVLIAAGSILGFIVLVMLAIFAVQAVRIRRRNLIIQMTEAVETAQDPSVSSIALATVKSATRNFSTRNVIGEGTFGIVYEGKLPRGHPLLHVLAGRTIAVKRLKSIGDLPDIIVRYFTREMQLMSGLKQHRNVLRLLAYCDEASERILVYEYMHRRSLDSYIFGTPRERALLNWRRRLQIIQGIADGVKHLHEGEGSSGNVIHRDLKPANVLLDGGWQAKVADFGTAKLLVAGATGTRTRIGTAGYMAPEYVQSDGSETTLKCDVYSFGVTLMETLSGRKNCDTPGLVSEAWRLWVGRCVTALLDPAVAPAPAKPELAQLRRCIQVGLLCVQEKPDERPAMSAVVEMLGSPCSELAEPMVPTVVGNAALATLLEADLSRPTVYETIDFR</sequence>
<dbReference type="Pfam" id="PF00069">
    <property type="entry name" value="Pkinase"/>
    <property type="match status" value="1"/>
</dbReference>
<dbReference type="GO" id="GO:0048544">
    <property type="term" value="P:recognition of pollen"/>
    <property type="evidence" value="ECO:0007669"/>
    <property type="project" value="InterPro"/>
</dbReference>
<reference evidence="22" key="1">
    <citation type="submission" date="2015-12" db="EMBL/GenBank/DDBJ databases">
        <title>Update maize B73 reference genome by single molecule sequencing technologies.</title>
        <authorList>
            <consortium name="Maize Genome Sequencing Project"/>
            <person name="Ware D."/>
        </authorList>
    </citation>
    <scope>NUCLEOTIDE SEQUENCE [LARGE SCALE GENOMIC DNA]</scope>
    <source>
        <strain evidence="22">cv. B73</strain>
    </source>
</reference>
<comment type="similarity">
    <text evidence="14">Belongs to the protein kinase superfamily. Ser/Thr protein kinase family.</text>
</comment>
<feature type="binding site" evidence="15">
    <location>
        <position position="565"/>
    </location>
    <ligand>
        <name>ATP</name>
        <dbReference type="ChEBI" id="CHEBI:30616"/>
    </ligand>
</feature>
<evidence type="ECO:0000259" key="20">
    <source>
        <dbReference type="PROSITE" id="PS50948"/>
    </source>
</evidence>
<dbReference type="PIRSF" id="PIRSF000641">
    <property type="entry name" value="SRK"/>
    <property type="match status" value="1"/>
</dbReference>
<proteinExistence type="inferred from homology"/>
<dbReference type="Proteomes" id="UP000007305">
    <property type="component" value="Chromosome 2"/>
</dbReference>
<dbReference type="PANTHER" id="PTHR32444">
    <property type="entry name" value="BULB-TYPE LECTIN DOMAIN-CONTAINING PROTEIN"/>
    <property type="match status" value="1"/>
</dbReference>
<evidence type="ECO:0000256" key="11">
    <source>
        <dbReference type="ARBA" id="ARBA00023180"/>
    </source>
</evidence>
<keyword evidence="4 14" id="KW-0808">Transferase</keyword>
<evidence type="ECO:0000256" key="15">
    <source>
        <dbReference type="PROSITE-ProRule" id="PRU10141"/>
    </source>
</evidence>
<evidence type="ECO:0000259" key="18">
    <source>
        <dbReference type="PROSITE" id="PS50011"/>
    </source>
</evidence>
<reference evidence="21" key="2">
    <citation type="submission" date="2019-07" db="EMBL/GenBank/DDBJ databases">
        <authorList>
            <person name="Seetharam A."/>
            <person name="Woodhouse M."/>
            <person name="Cannon E."/>
        </authorList>
    </citation>
    <scope>NUCLEOTIDE SEQUENCE [LARGE SCALE GENOMIC DNA]</scope>
    <source>
        <strain evidence="21">cv. B73</strain>
    </source>
</reference>
<comment type="catalytic activity">
    <reaction evidence="13 14">
        <text>L-seryl-[protein] + ATP = O-phospho-L-seryl-[protein] + ADP + H(+)</text>
        <dbReference type="Rhea" id="RHEA:17989"/>
        <dbReference type="Rhea" id="RHEA-COMP:9863"/>
        <dbReference type="Rhea" id="RHEA-COMP:11604"/>
        <dbReference type="ChEBI" id="CHEBI:15378"/>
        <dbReference type="ChEBI" id="CHEBI:29999"/>
        <dbReference type="ChEBI" id="CHEBI:30616"/>
        <dbReference type="ChEBI" id="CHEBI:83421"/>
        <dbReference type="ChEBI" id="CHEBI:456216"/>
        <dbReference type="EC" id="2.7.11.1"/>
    </reaction>
</comment>
<dbReference type="PROSITE" id="PS00108">
    <property type="entry name" value="PROTEIN_KINASE_ST"/>
    <property type="match status" value="1"/>
</dbReference>
<evidence type="ECO:0000256" key="8">
    <source>
        <dbReference type="ARBA" id="ARBA00022840"/>
    </source>
</evidence>
<feature type="domain" description="Protein kinase" evidence="18">
    <location>
        <begin position="528"/>
        <end position="824"/>
    </location>
</feature>
<dbReference type="GO" id="GO:0005524">
    <property type="term" value="F:ATP binding"/>
    <property type="evidence" value="ECO:0007669"/>
    <property type="project" value="UniProtKB-UniRule"/>
</dbReference>
<dbReference type="PROSITE" id="PS50011">
    <property type="entry name" value="PROTEIN_KINASE_DOM"/>
    <property type="match status" value="1"/>
</dbReference>
<comment type="subcellular location">
    <subcellularLocation>
        <location evidence="1">Membrane</location>
        <topology evidence="1">Single-pass type I membrane protein</topology>
    </subcellularLocation>
</comment>
<dbReference type="PANTHER" id="PTHR32444:SF236">
    <property type="entry name" value="D-MANNOSE BINDING LECTIN FAMILY PROTEIN, EXPRESSED"/>
    <property type="match status" value="1"/>
</dbReference>
<evidence type="ECO:0000256" key="7">
    <source>
        <dbReference type="ARBA" id="ARBA00022777"/>
    </source>
</evidence>
<evidence type="ECO:0000256" key="6">
    <source>
        <dbReference type="ARBA" id="ARBA00022741"/>
    </source>
</evidence>
<comment type="catalytic activity">
    <reaction evidence="12 14">
        <text>L-threonyl-[protein] + ATP = O-phospho-L-threonyl-[protein] + ADP + H(+)</text>
        <dbReference type="Rhea" id="RHEA:46608"/>
        <dbReference type="Rhea" id="RHEA-COMP:11060"/>
        <dbReference type="Rhea" id="RHEA-COMP:11605"/>
        <dbReference type="ChEBI" id="CHEBI:15378"/>
        <dbReference type="ChEBI" id="CHEBI:30013"/>
        <dbReference type="ChEBI" id="CHEBI:30616"/>
        <dbReference type="ChEBI" id="CHEBI:61977"/>
        <dbReference type="ChEBI" id="CHEBI:456216"/>
        <dbReference type="EC" id="2.7.11.1"/>
    </reaction>
</comment>
<evidence type="ECO:0000256" key="10">
    <source>
        <dbReference type="ARBA" id="ARBA00023170"/>
    </source>
</evidence>
<dbReference type="SMART" id="SM00108">
    <property type="entry name" value="B_lectin"/>
    <property type="match status" value="1"/>
</dbReference>
<evidence type="ECO:0000256" key="2">
    <source>
        <dbReference type="ARBA" id="ARBA00022527"/>
    </source>
</evidence>
<keyword evidence="2 14" id="KW-0723">Serine/threonine-protein kinase</keyword>
<dbReference type="InterPro" id="IPR003609">
    <property type="entry name" value="Pan_app"/>
</dbReference>
<evidence type="ECO:0000313" key="21">
    <source>
        <dbReference type="EnsemblPlants" id="Zm00001eb069690_P001"/>
    </source>
</evidence>
<dbReference type="InterPro" id="IPR036426">
    <property type="entry name" value="Bulb-type_lectin_dom_sf"/>
</dbReference>
<dbReference type="InParanoid" id="A0A804M9Y3"/>
<dbReference type="GO" id="GO:0004674">
    <property type="term" value="F:protein serine/threonine kinase activity"/>
    <property type="evidence" value="ECO:0000318"/>
    <property type="project" value="GO_Central"/>
</dbReference>
<keyword evidence="16" id="KW-1133">Transmembrane helix</keyword>
<dbReference type="CDD" id="cd00028">
    <property type="entry name" value="B_lectin"/>
    <property type="match status" value="1"/>
</dbReference>
<dbReference type="Gene3D" id="1.10.510.10">
    <property type="entry name" value="Transferase(Phosphotransferase) domain 1"/>
    <property type="match status" value="1"/>
</dbReference>
<dbReference type="FunFam" id="1.10.510.10:FF:001023">
    <property type="entry name" value="Os07g0541700 protein"/>
    <property type="match status" value="1"/>
</dbReference>
<feature type="chain" id="PRO_5032693071" description="Receptor-like serine/threonine-protein kinase" evidence="17">
    <location>
        <begin position="34"/>
        <end position="853"/>
    </location>
</feature>
<dbReference type="Pfam" id="PF01453">
    <property type="entry name" value="B_lectin"/>
    <property type="match status" value="1"/>
</dbReference>
<evidence type="ECO:0000256" key="9">
    <source>
        <dbReference type="ARBA" id="ARBA00023157"/>
    </source>
</evidence>
<keyword evidence="7 14" id="KW-0418">Kinase</keyword>
<keyword evidence="11" id="KW-0325">Glycoprotein</keyword>
<feature type="signal peptide" evidence="17">
    <location>
        <begin position="1"/>
        <end position="33"/>
    </location>
</feature>
<feature type="domain" description="Apple" evidence="20">
    <location>
        <begin position="364"/>
        <end position="452"/>
    </location>
</feature>
<keyword evidence="3" id="KW-0245">EGF-like domain</keyword>
<keyword evidence="10" id="KW-0675">Receptor</keyword>
<keyword evidence="5 17" id="KW-0732">Signal</keyword>
<dbReference type="Gramene" id="Zm00001eb069690_T001">
    <property type="protein sequence ID" value="Zm00001eb069690_P001"/>
    <property type="gene ID" value="Zm00001eb069690"/>
</dbReference>
<gene>
    <name evidence="21" type="primary">LOC103645899</name>
</gene>
<dbReference type="Pfam" id="PF08276">
    <property type="entry name" value="PAN_2"/>
    <property type="match status" value="1"/>
</dbReference>
<organism evidence="21 22">
    <name type="scientific">Zea mays</name>
    <name type="common">Maize</name>
    <dbReference type="NCBI Taxonomy" id="4577"/>
    <lineage>
        <taxon>Eukaryota</taxon>
        <taxon>Viridiplantae</taxon>
        <taxon>Streptophyta</taxon>
        <taxon>Embryophyta</taxon>
        <taxon>Tracheophyta</taxon>
        <taxon>Spermatophyta</taxon>
        <taxon>Magnoliopsida</taxon>
        <taxon>Liliopsida</taxon>
        <taxon>Poales</taxon>
        <taxon>Poaceae</taxon>
        <taxon>PACMAD clade</taxon>
        <taxon>Panicoideae</taxon>
        <taxon>Andropogonodae</taxon>
        <taxon>Andropogoneae</taxon>
        <taxon>Tripsacinae</taxon>
        <taxon>Zea</taxon>
    </lineage>
</organism>
<evidence type="ECO:0000256" key="17">
    <source>
        <dbReference type="SAM" id="SignalP"/>
    </source>
</evidence>
<accession>A0A804M9Y3</accession>
<dbReference type="InterPro" id="IPR008271">
    <property type="entry name" value="Ser/Thr_kinase_AS"/>
</dbReference>
<evidence type="ECO:0000256" key="4">
    <source>
        <dbReference type="ARBA" id="ARBA00022679"/>
    </source>
</evidence>
<protein>
    <recommendedName>
        <fullName evidence="14">Receptor-like serine/threonine-protein kinase</fullName>
        <ecNumber evidence="14">2.7.11.1</ecNumber>
    </recommendedName>
</protein>
<evidence type="ECO:0000256" key="12">
    <source>
        <dbReference type="ARBA" id="ARBA00047899"/>
    </source>
</evidence>
<evidence type="ECO:0000256" key="14">
    <source>
        <dbReference type="PIRNR" id="PIRNR000641"/>
    </source>
</evidence>
<evidence type="ECO:0000256" key="13">
    <source>
        <dbReference type="ARBA" id="ARBA00048679"/>
    </source>
</evidence>
<dbReference type="InterPro" id="IPR011009">
    <property type="entry name" value="Kinase-like_dom_sf"/>
</dbReference>
<keyword evidence="16" id="KW-0472">Membrane</keyword>
<dbReference type="GO" id="GO:0006955">
    <property type="term" value="P:immune response"/>
    <property type="evidence" value="ECO:0000318"/>
    <property type="project" value="GO_Central"/>
</dbReference>
<keyword evidence="8 14" id="KW-0067">ATP-binding</keyword>
<dbReference type="GO" id="GO:0005886">
    <property type="term" value="C:plasma membrane"/>
    <property type="evidence" value="ECO:0000318"/>
    <property type="project" value="GO_Central"/>
</dbReference>
<dbReference type="SMART" id="SM00220">
    <property type="entry name" value="S_TKc"/>
    <property type="match status" value="1"/>
</dbReference>
<dbReference type="AlphaFoldDB" id="A0A804M9Y3"/>
<evidence type="ECO:0000313" key="22">
    <source>
        <dbReference type="Proteomes" id="UP000007305"/>
    </source>
</evidence>
<evidence type="ECO:0000256" key="1">
    <source>
        <dbReference type="ARBA" id="ARBA00004479"/>
    </source>
</evidence>
<keyword evidence="22" id="KW-1185">Reference proteome</keyword>
<keyword evidence="16" id="KW-0812">Transmembrane</keyword>
<dbReference type="FunFam" id="2.90.10.10:FF:000005">
    <property type="entry name" value="G-type lectin S-receptor-like serine/threonine-protein kinase"/>
    <property type="match status" value="1"/>
</dbReference>
<reference evidence="21" key="3">
    <citation type="submission" date="2021-05" db="UniProtKB">
        <authorList>
            <consortium name="EnsemblPlants"/>
        </authorList>
    </citation>
    <scope>IDENTIFICATION</scope>
    <source>
        <strain evidence="21">cv. B73</strain>
    </source>
</reference>